<feature type="repeat" description="RCC1" evidence="2">
    <location>
        <begin position="247"/>
        <end position="297"/>
    </location>
</feature>
<evidence type="ECO:0000256" key="1">
    <source>
        <dbReference type="ARBA" id="ARBA00022737"/>
    </source>
</evidence>
<name>A0A8C6TD47_9GOBI</name>
<dbReference type="InterPro" id="IPR009091">
    <property type="entry name" value="RCC1/BLIP-II"/>
</dbReference>
<dbReference type="Proteomes" id="UP000694523">
    <property type="component" value="Unplaced"/>
</dbReference>
<dbReference type="Pfam" id="PF25390">
    <property type="entry name" value="WD40_RLD"/>
    <property type="match status" value="1"/>
</dbReference>
<evidence type="ECO:0000313" key="5">
    <source>
        <dbReference type="Proteomes" id="UP000694523"/>
    </source>
</evidence>
<keyword evidence="1" id="KW-0677">Repeat</keyword>
<protein>
    <recommendedName>
        <fullName evidence="3">RCC1-like domain-containing protein</fullName>
    </recommendedName>
</protein>
<feature type="domain" description="RCC1-like" evidence="3">
    <location>
        <begin position="4"/>
        <end position="353"/>
    </location>
</feature>
<feature type="repeat" description="RCC1" evidence="2">
    <location>
        <begin position="38"/>
        <end position="87"/>
    </location>
</feature>
<accession>A0A8C6TD47</accession>
<dbReference type="PRINTS" id="PR00633">
    <property type="entry name" value="RCCNDNSATION"/>
</dbReference>
<dbReference type="InterPro" id="IPR000408">
    <property type="entry name" value="Reg_chr_condens"/>
</dbReference>
<organism evidence="4 5">
    <name type="scientific">Neogobius melanostomus</name>
    <name type="common">round goby</name>
    <dbReference type="NCBI Taxonomy" id="47308"/>
    <lineage>
        <taxon>Eukaryota</taxon>
        <taxon>Metazoa</taxon>
        <taxon>Chordata</taxon>
        <taxon>Craniata</taxon>
        <taxon>Vertebrata</taxon>
        <taxon>Euteleostomi</taxon>
        <taxon>Actinopterygii</taxon>
        <taxon>Neopterygii</taxon>
        <taxon>Teleostei</taxon>
        <taxon>Neoteleostei</taxon>
        <taxon>Acanthomorphata</taxon>
        <taxon>Gobiaria</taxon>
        <taxon>Gobiiformes</taxon>
        <taxon>Gobioidei</taxon>
        <taxon>Gobiidae</taxon>
        <taxon>Benthophilinae</taxon>
        <taxon>Neogobiini</taxon>
        <taxon>Neogobius</taxon>
    </lineage>
</organism>
<dbReference type="InterPro" id="IPR051625">
    <property type="entry name" value="Signaling_Regulatory_Domain"/>
</dbReference>
<dbReference type="Gene3D" id="2.130.10.30">
    <property type="entry name" value="Regulator of chromosome condensation 1/beta-lactamase-inhibitor protein II"/>
    <property type="match status" value="3"/>
</dbReference>
<evidence type="ECO:0000256" key="2">
    <source>
        <dbReference type="PROSITE-ProRule" id="PRU00235"/>
    </source>
</evidence>
<dbReference type="SUPFAM" id="SSF50985">
    <property type="entry name" value="RCC1/BLIP-II"/>
    <property type="match status" value="1"/>
</dbReference>
<feature type="repeat" description="RCC1" evidence="2">
    <location>
        <begin position="193"/>
        <end position="246"/>
    </location>
</feature>
<keyword evidence="5" id="KW-1185">Reference proteome</keyword>
<proteinExistence type="predicted"/>
<evidence type="ECO:0000313" key="4">
    <source>
        <dbReference type="Ensembl" id="ENSNMLP00000016400.1"/>
    </source>
</evidence>
<sequence length="359" mass="38159">MEFGLKQTSFSPVSWKVPEVISHISCGEQHTLFLTKNGDILSCGHNTHGQLGREKGEKIVNILESHYLAKVVAMACGQDHCVVVCASGMVFSWGAGDDGQLGVLPPHDKYSPVPMPMQLPIPVVQVACGKSHSLVLTQGGDVFSWGLNSHGQLGLGKTVSLQFTPLVVRSLNGVAVSMISAGSNYSLFLTLPGPVYCCGANSVGQLGLDRVDEKGRFNVCVVPALRNIGVSFISCGEAHTAVLTKRGQVWTFGDGSHGQLGHNSTANELKPRLVEGLDGLASQIACGRYRFISLKVCIKGFQLLCFISFRRHTLVLSASGRCWAFGDGVKGQMGNGQSESSLTPVEVQLAEVVSSGMTT</sequence>
<feature type="repeat" description="RCC1" evidence="2">
    <location>
        <begin position="320"/>
        <end position="359"/>
    </location>
</feature>
<dbReference type="InterPro" id="IPR058923">
    <property type="entry name" value="RCC1-like_dom"/>
</dbReference>
<feature type="repeat" description="RCC1" evidence="2">
    <location>
        <begin position="140"/>
        <end position="192"/>
    </location>
</feature>
<reference evidence="4" key="1">
    <citation type="submission" date="2025-08" db="UniProtKB">
        <authorList>
            <consortium name="Ensembl"/>
        </authorList>
    </citation>
    <scope>IDENTIFICATION</scope>
</reference>
<reference evidence="4" key="2">
    <citation type="submission" date="2025-09" db="UniProtKB">
        <authorList>
            <consortium name="Ensembl"/>
        </authorList>
    </citation>
    <scope>IDENTIFICATION</scope>
</reference>
<feature type="repeat" description="RCC1" evidence="2">
    <location>
        <begin position="88"/>
        <end position="139"/>
    </location>
</feature>
<dbReference type="AlphaFoldDB" id="A0A8C6TD47"/>
<dbReference type="PANTHER" id="PTHR22872">
    <property type="entry name" value="BTK-BINDING PROTEIN-RELATED"/>
    <property type="match status" value="1"/>
</dbReference>
<dbReference type="Ensembl" id="ENSNMLT00000018425.1">
    <property type="protein sequence ID" value="ENSNMLP00000016400.1"/>
    <property type="gene ID" value="ENSNMLG00000010858.1"/>
</dbReference>
<dbReference type="PROSITE" id="PS00626">
    <property type="entry name" value="RCC1_2"/>
    <property type="match status" value="2"/>
</dbReference>
<evidence type="ECO:0000259" key="3">
    <source>
        <dbReference type="Pfam" id="PF25390"/>
    </source>
</evidence>
<dbReference type="PROSITE" id="PS50012">
    <property type="entry name" value="RCC1_3"/>
    <property type="match status" value="6"/>
</dbReference>